<evidence type="ECO:0000256" key="6">
    <source>
        <dbReference type="ARBA" id="ARBA00012102"/>
    </source>
</evidence>
<dbReference type="NCBIfam" id="TIGR00671">
    <property type="entry name" value="baf"/>
    <property type="match status" value="1"/>
</dbReference>
<feature type="active site" description="Proton acceptor" evidence="16">
    <location>
        <position position="103"/>
    </location>
</feature>
<evidence type="ECO:0000256" key="9">
    <source>
        <dbReference type="ARBA" id="ARBA00022741"/>
    </source>
</evidence>
<accession>A0A1V8M9H1</accession>
<evidence type="ECO:0000313" key="17">
    <source>
        <dbReference type="EMBL" id="OQK18260.1"/>
    </source>
</evidence>
<keyword evidence="18" id="KW-1185">Reference proteome</keyword>
<comment type="pathway">
    <text evidence="4 16">Cofactor biosynthesis; coenzyme A biosynthesis; CoA from (R)-pantothenate: step 1/5.</text>
</comment>
<keyword evidence="9 16" id="KW-0547">Nucleotide-binding</keyword>
<comment type="catalytic activity">
    <reaction evidence="1 16">
        <text>(R)-pantothenate + ATP = (R)-4'-phosphopantothenate + ADP + H(+)</text>
        <dbReference type="Rhea" id="RHEA:16373"/>
        <dbReference type="ChEBI" id="CHEBI:10986"/>
        <dbReference type="ChEBI" id="CHEBI:15378"/>
        <dbReference type="ChEBI" id="CHEBI:29032"/>
        <dbReference type="ChEBI" id="CHEBI:30616"/>
        <dbReference type="ChEBI" id="CHEBI:456216"/>
        <dbReference type="EC" id="2.7.1.33"/>
    </reaction>
</comment>
<feature type="binding site" evidence="16">
    <location>
        <begin position="5"/>
        <end position="12"/>
    </location>
    <ligand>
        <name>ATP</name>
        <dbReference type="ChEBI" id="CHEBI:30616"/>
    </ligand>
</feature>
<name>A0A1V8M9H1_9GAMM</name>
<evidence type="ECO:0000256" key="11">
    <source>
        <dbReference type="ARBA" id="ARBA00022840"/>
    </source>
</evidence>
<evidence type="ECO:0000256" key="16">
    <source>
        <dbReference type="HAMAP-Rule" id="MF_01274"/>
    </source>
</evidence>
<evidence type="ECO:0000256" key="12">
    <source>
        <dbReference type="ARBA" id="ARBA00022958"/>
    </source>
</evidence>
<keyword evidence="7 16" id="KW-0963">Cytoplasm</keyword>
<dbReference type="GO" id="GO:0005524">
    <property type="term" value="F:ATP binding"/>
    <property type="evidence" value="ECO:0007669"/>
    <property type="project" value="UniProtKB-UniRule"/>
</dbReference>
<dbReference type="HAMAP" id="MF_01274">
    <property type="entry name" value="Pantothen_kinase_3"/>
    <property type="match status" value="1"/>
</dbReference>
<comment type="subunit">
    <text evidence="5 16">Homodimer.</text>
</comment>
<dbReference type="RefSeq" id="WP_080522864.1">
    <property type="nucleotide sequence ID" value="NZ_LPUF01000001.1"/>
</dbReference>
<comment type="caution">
    <text evidence="17">The sequence shown here is derived from an EMBL/GenBank/DDBJ whole genome shotgun (WGS) entry which is preliminary data.</text>
</comment>
<comment type="cofactor">
    <cofactor evidence="16">
        <name>NH4(+)</name>
        <dbReference type="ChEBI" id="CHEBI:28938"/>
    </cofactor>
    <cofactor evidence="16">
        <name>K(+)</name>
        <dbReference type="ChEBI" id="CHEBI:29103"/>
    </cofactor>
    <text evidence="16">A monovalent cation. Ammonium or potassium.</text>
</comment>
<feature type="binding site" evidence="16">
    <location>
        <position position="177"/>
    </location>
    <ligand>
        <name>substrate</name>
    </ligand>
</feature>
<dbReference type="UniPathway" id="UPA00241">
    <property type="reaction ID" value="UER00352"/>
</dbReference>
<protein>
    <recommendedName>
        <fullName evidence="15 16">Type III pantothenate kinase</fullName>
        <ecNumber evidence="6 16">2.7.1.33</ecNumber>
    </recommendedName>
    <alternativeName>
        <fullName evidence="16">PanK-III</fullName>
    </alternativeName>
    <alternativeName>
        <fullName evidence="16">Pantothenic acid kinase</fullName>
    </alternativeName>
</protein>
<evidence type="ECO:0000256" key="5">
    <source>
        <dbReference type="ARBA" id="ARBA00011738"/>
    </source>
</evidence>
<dbReference type="PANTHER" id="PTHR34265">
    <property type="entry name" value="TYPE III PANTOTHENATE KINASE"/>
    <property type="match status" value="1"/>
</dbReference>
<gene>
    <name evidence="16" type="primary">coaX</name>
    <name evidence="17" type="ORF">AU255_10645</name>
</gene>
<keyword evidence="10 16" id="KW-0418">Kinase</keyword>
<organism evidence="17 18">
    <name type="scientific">Methyloprofundus sedimenti</name>
    <dbReference type="NCBI Taxonomy" id="1420851"/>
    <lineage>
        <taxon>Bacteria</taxon>
        <taxon>Pseudomonadati</taxon>
        <taxon>Pseudomonadota</taxon>
        <taxon>Gammaproteobacteria</taxon>
        <taxon>Methylococcales</taxon>
        <taxon>Methylococcaceae</taxon>
        <taxon>Methyloprofundus</taxon>
    </lineage>
</organism>
<dbReference type="EMBL" id="LPUF01000001">
    <property type="protein sequence ID" value="OQK18260.1"/>
    <property type="molecule type" value="Genomic_DNA"/>
</dbReference>
<comment type="function">
    <text evidence="16">Catalyzes the phosphorylation of pantothenate (Pan), the first step in CoA biosynthesis.</text>
</comment>
<keyword evidence="8 16" id="KW-0808">Transferase</keyword>
<evidence type="ECO:0000256" key="15">
    <source>
        <dbReference type="ARBA" id="ARBA00040883"/>
    </source>
</evidence>
<evidence type="ECO:0000313" key="18">
    <source>
        <dbReference type="Proteomes" id="UP000191980"/>
    </source>
</evidence>
<feature type="binding site" evidence="16">
    <location>
        <begin position="101"/>
        <end position="104"/>
    </location>
    <ligand>
        <name>substrate</name>
    </ligand>
</feature>
<dbReference type="Pfam" id="PF03309">
    <property type="entry name" value="Pan_kinase"/>
    <property type="match status" value="1"/>
</dbReference>
<evidence type="ECO:0000256" key="14">
    <source>
        <dbReference type="ARBA" id="ARBA00038036"/>
    </source>
</evidence>
<comment type="similarity">
    <text evidence="14 16">Belongs to the type III pantothenate kinase family.</text>
</comment>
<feature type="binding site" evidence="16">
    <location>
        <position position="126"/>
    </location>
    <ligand>
        <name>ATP</name>
        <dbReference type="ChEBI" id="CHEBI:30616"/>
    </ligand>
</feature>
<evidence type="ECO:0000256" key="3">
    <source>
        <dbReference type="ARBA" id="ARBA00004496"/>
    </source>
</evidence>
<dbReference type="STRING" id="1420851.AU255_10645"/>
<keyword evidence="13 16" id="KW-0173">Coenzyme A biosynthesis</keyword>
<comment type="cofactor">
    <cofactor evidence="2">
        <name>K(+)</name>
        <dbReference type="ChEBI" id="CHEBI:29103"/>
    </cofactor>
</comment>
<dbReference type="OrthoDB" id="9781305at2"/>
<dbReference type="InterPro" id="IPR004619">
    <property type="entry name" value="Type_III_PanK"/>
</dbReference>
<dbReference type="AlphaFoldDB" id="A0A1V8M9H1"/>
<keyword evidence="12 16" id="KW-0630">Potassium</keyword>
<dbReference type="GO" id="GO:0005737">
    <property type="term" value="C:cytoplasm"/>
    <property type="evidence" value="ECO:0007669"/>
    <property type="project" value="UniProtKB-SubCell"/>
</dbReference>
<evidence type="ECO:0000256" key="13">
    <source>
        <dbReference type="ARBA" id="ARBA00022993"/>
    </source>
</evidence>
<dbReference type="GO" id="GO:0004594">
    <property type="term" value="F:pantothenate kinase activity"/>
    <property type="evidence" value="ECO:0007669"/>
    <property type="project" value="UniProtKB-UniRule"/>
</dbReference>
<dbReference type="Proteomes" id="UP000191980">
    <property type="component" value="Unassembled WGS sequence"/>
</dbReference>
<dbReference type="GO" id="GO:0015937">
    <property type="term" value="P:coenzyme A biosynthetic process"/>
    <property type="evidence" value="ECO:0007669"/>
    <property type="project" value="UniProtKB-UniRule"/>
</dbReference>
<evidence type="ECO:0000256" key="10">
    <source>
        <dbReference type="ARBA" id="ARBA00022777"/>
    </source>
</evidence>
<evidence type="ECO:0000256" key="1">
    <source>
        <dbReference type="ARBA" id="ARBA00001206"/>
    </source>
</evidence>
<keyword evidence="11 16" id="KW-0067">ATP-binding</keyword>
<feature type="binding site" evidence="16">
    <location>
        <position position="94"/>
    </location>
    <ligand>
        <name>substrate</name>
    </ligand>
</feature>
<evidence type="ECO:0000256" key="2">
    <source>
        <dbReference type="ARBA" id="ARBA00001958"/>
    </source>
</evidence>
<comment type="caution">
    <text evidence="16">Lacks conserved residue(s) required for the propagation of feature annotation.</text>
</comment>
<dbReference type="Gene3D" id="3.30.420.40">
    <property type="match status" value="2"/>
</dbReference>
<evidence type="ECO:0000256" key="7">
    <source>
        <dbReference type="ARBA" id="ARBA00022490"/>
    </source>
</evidence>
<evidence type="ECO:0000256" key="8">
    <source>
        <dbReference type="ARBA" id="ARBA00022679"/>
    </source>
</evidence>
<proteinExistence type="inferred from homology"/>
<comment type="subcellular location">
    <subcellularLocation>
        <location evidence="3 16">Cytoplasm</location>
    </subcellularLocation>
</comment>
<dbReference type="InterPro" id="IPR043129">
    <property type="entry name" value="ATPase_NBD"/>
</dbReference>
<evidence type="ECO:0000256" key="4">
    <source>
        <dbReference type="ARBA" id="ARBA00005225"/>
    </source>
</evidence>
<sequence>MILIDIGNTRIKWAEQQAGNLGKMHALAYLNANIDLLLGAAWQQLSKPESIYLACVGAQRIKQQVMYIAYQLWPDIIIQEITTQKYAHGVRNAYPDYTRLGVDRWLSMVAAYHYYTRPVCIVSCGSALTLDIIDELGQHLGGMIMPGLNLLQQALSKGTANLNSCSEQYPRGLANDTQAAIYNGNLNAIKGFIEQGLAQYKNPVQLILTGGDAEFLADSLKLVAIIDARLVLKGLSLVAKE</sequence>
<dbReference type="SUPFAM" id="SSF53067">
    <property type="entry name" value="Actin-like ATPase domain"/>
    <property type="match status" value="2"/>
</dbReference>
<reference evidence="17 18" key="1">
    <citation type="submission" date="2015-12" db="EMBL/GenBank/DDBJ databases">
        <authorList>
            <person name="Shamseldin A."/>
            <person name="Moawad H."/>
            <person name="Abd El-Rahim W.M."/>
            <person name="Sadowsky M.J."/>
        </authorList>
    </citation>
    <scope>NUCLEOTIDE SEQUENCE [LARGE SCALE GENOMIC DNA]</scope>
    <source>
        <strain evidence="17 18">WF1</strain>
    </source>
</reference>
<dbReference type="EC" id="2.7.1.33" evidence="6 16"/>
<dbReference type="PANTHER" id="PTHR34265:SF1">
    <property type="entry name" value="TYPE III PANTOTHENATE KINASE"/>
    <property type="match status" value="1"/>
</dbReference>
<dbReference type="CDD" id="cd24015">
    <property type="entry name" value="ASKHA_NBD_PanK-III"/>
    <property type="match status" value="1"/>
</dbReference>